<gene>
    <name evidence="1" type="ORF">LXM26_00250</name>
</gene>
<comment type="caution">
    <text evidence="1">The sequence shown here is derived from an EMBL/GenBank/DDBJ whole genome shotgun (WGS) entry which is preliminary data.</text>
</comment>
<evidence type="ECO:0000313" key="2">
    <source>
        <dbReference type="Proteomes" id="UP001139000"/>
    </source>
</evidence>
<protein>
    <submittedName>
        <fullName evidence="1">Uncharacterized protein</fullName>
    </submittedName>
</protein>
<reference evidence="1" key="1">
    <citation type="submission" date="2021-12" db="EMBL/GenBank/DDBJ databases">
        <title>Novel species in genus Dyadobacter.</title>
        <authorList>
            <person name="Ma C."/>
        </authorList>
    </citation>
    <scope>NUCLEOTIDE SEQUENCE</scope>
    <source>
        <strain evidence="1">LJ419</strain>
    </source>
</reference>
<sequence length="89" mass="9959">MTEQHVNIAAKMYKARSSMKSLFGESYPDKVKVYMDIVKAVSKREGVGEIESAIKLIKDANEKHQDYSGILGVWILAATVELIEPSFKP</sequence>
<dbReference type="Proteomes" id="UP001139000">
    <property type="component" value="Unassembled WGS sequence"/>
</dbReference>
<name>A0A9X1PFT2_9BACT</name>
<evidence type="ECO:0000313" key="1">
    <source>
        <dbReference type="EMBL" id="MCF0059903.1"/>
    </source>
</evidence>
<dbReference type="AlphaFoldDB" id="A0A9X1PFT2"/>
<dbReference type="RefSeq" id="WP_234652163.1">
    <property type="nucleotide sequence ID" value="NZ_CP094997.1"/>
</dbReference>
<proteinExistence type="predicted"/>
<dbReference type="EMBL" id="JAJTTC010000001">
    <property type="protein sequence ID" value="MCF0059903.1"/>
    <property type="molecule type" value="Genomic_DNA"/>
</dbReference>
<organism evidence="1 2">
    <name type="scientific">Dyadobacter chenwenxiniae</name>
    <dbReference type="NCBI Taxonomy" id="2906456"/>
    <lineage>
        <taxon>Bacteria</taxon>
        <taxon>Pseudomonadati</taxon>
        <taxon>Bacteroidota</taxon>
        <taxon>Cytophagia</taxon>
        <taxon>Cytophagales</taxon>
        <taxon>Spirosomataceae</taxon>
        <taxon>Dyadobacter</taxon>
    </lineage>
</organism>
<accession>A0A9X1PFT2</accession>
<keyword evidence="2" id="KW-1185">Reference proteome</keyword>